<evidence type="ECO:0008006" key="3">
    <source>
        <dbReference type="Google" id="ProtNLM"/>
    </source>
</evidence>
<evidence type="ECO:0000313" key="2">
    <source>
        <dbReference type="Proteomes" id="UP001148184"/>
    </source>
</evidence>
<organism evidence="1 2">
    <name type="scientific">Pseudomonas rubra</name>
    <dbReference type="NCBI Taxonomy" id="2942627"/>
    <lineage>
        <taxon>Bacteria</taxon>
        <taxon>Pseudomonadati</taxon>
        <taxon>Pseudomonadota</taxon>
        <taxon>Gammaproteobacteria</taxon>
        <taxon>Pseudomonadales</taxon>
        <taxon>Pseudomonadaceae</taxon>
        <taxon>Pseudomonas</taxon>
    </lineage>
</organism>
<dbReference type="EMBL" id="JAMDGZ010000018">
    <property type="protein sequence ID" value="MDD1013860.1"/>
    <property type="molecule type" value="Genomic_DNA"/>
</dbReference>
<keyword evidence="2" id="KW-1185">Reference proteome</keyword>
<dbReference type="Proteomes" id="UP001148184">
    <property type="component" value="Unassembled WGS sequence"/>
</dbReference>
<name>A0ABT5P6E3_9PSED</name>
<reference evidence="1 2" key="1">
    <citation type="submission" date="2022-05" db="EMBL/GenBank/DDBJ databases">
        <title>Novel Pseudomonas spp. Isolated from a Rainbow Trout Aquaculture Facility.</title>
        <authorList>
            <person name="Testerman T."/>
            <person name="Graf J."/>
        </authorList>
    </citation>
    <scope>NUCLEOTIDE SEQUENCE [LARGE SCALE GENOMIC DNA]</scope>
    <source>
        <strain evidence="1 2">ID1025</strain>
    </source>
</reference>
<comment type="caution">
    <text evidence="1">The sequence shown here is derived from an EMBL/GenBank/DDBJ whole genome shotgun (WGS) entry which is preliminary data.</text>
</comment>
<dbReference type="RefSeq" id="WP_273892627.1">
    <property type="nucleotide sequence ID" value="NZ_JAMDGP010000015.1"/>
</dbReference>
<sequence length="107" mass="12034">MAITLNLQHTFTTRVVYSTEELQEIRKGLTEAAVEGRALLLSLKGKRKADCLVGIRLSEKAVSLDDEAMMLFLTKQAMKDWIAGELRRELKDLNVTRMSPLKTEVVG</sequence>
<evidence type="ECO:0000313" key="1">
    <source>
        <dbReference type="EMBL" id="MDD1013860.1"/>
    </source>
</evidence>
<accession>A0ABT5P6E3</accession>
<protein>
    <recommendedName>
        <fullName evidence="3">Antitoxin</fullName>
    </recommendedName>
</protein>
<gene>
    <name evidence="1" type="ORF">M5G17_09230</name>
</gene>
<proteinExistence type="predicted"/>